<comment type="caution">
    <text evidence="2">The sequence shown here is derived from an EMBL/GenBank/DDBJ whole genome shotgun (WGS) entry which is preliminary data.</text>
</comment>
<dbReference type="RefSeq" id="WP_227127863.1">
    <property type="nucleotide sequence ID" value="NZ_KN174164.1"/>
</dbReference>
<protein>
    <recommendedName>
        <fullName evidence="1">DUF7768 domain-containing protein</fullName>
    </recommendedName>
</protein>
<dbReference type="Proteomes" id="UP000029585">
    <property type="component" value="Unassembled WGS sequence"/>
</dbReference>
<reference evidence="2 3" key="1">
    <citation type="submission" date="2011-08" db="EMBL/GenBank/DDBJ databases">
        <title>The Genome Sequence of Clostridium orbiscindens 1_3_50AFAA.</title>
        <authorList>
            <consortium name="The Broad Institute Genome Sequencing Platform"/>
            <person name="Earl A."/>
            <person name="Ward D."/>
            <person name="Feldgarden M."/>
            <person name="Gevers D."/>
            <person name="Daigneault M."/>
            <person name="Strauss J."/>
            <person name="Allen-Vercoe E."/>
            <person name="Young S.K."/>
            <person name="Zeng Q."/>
            <person name="Gargeya S."/>
            <person name="Fitzgerald M."/>
            <person name="Haas B."/>
            <person name="Abouelleil A."/>
            <person name="Alvarado L."/>
            <person name="Arachchi H.M."/>
            <person name="Berlin A."/>
            <person name="Brown A."/>
            <person name="Chapman S.B."/>
            <person name="Chen Z."/>
            <person name="Dunbar C."/>
            <person name="Freedman E."/>
            <person name="Gearin G."/>
            <person name="Gellesch M."/>
            <person name="Goldberg J."/>
            <person name="Griggs A."/>
            <person name="Gujja S."/>
            <person name="Heiman D."/>
            <person name="Howarth C."/>
            <person name="Larson L."/>
            <person name="Lui A."/>
            <person name="MacDonald P.J.P."/>
            <person name="Montmayeur A."/>
            <person name="Murphy C."/>
            <person name="Neiman D."/>
            <person name="Pearson M."/>
            <person name="Priest M."/>
            <person name="Roberts A."/>
            <person name="Saif S."/>
            <person name="Shea T."/>
            <person name="Shenoy N."/>
            <person name="Sisk P."/>
            <person name="Stolte C."/>
            <person name="Sykes S."/>
            <person name="Wortman J."/>
            <person name="Nusbaum C."/>
            <person name="Birren B."/>
        </authorList>
    </citation>
    <scope>NUCLEOTIDE SEQUENCE [LARGE SCALE GENOMIC DNA]</scope>
    <source>
        <strain evidence="2 3">1_3_50AFAA</strain>
    </source>
</reference>
<keyword evidence="3" id="KW-1185">Reference proteome</keyword>
<proteinExistence type="predicted"/>
<dbReference type="Gene3D" id="3.40.50.10400">
    <property type="entry name" value="Hypothetical protein PA1492"/>
    <property type="match status" value="1"/>
</dbReference>
<dbReference type="Pfam" id="PF24963">
    <property type="entry name" value="DUF7768"/>
    <property type="match status" value="1"/>
</dbReference>
<evidence type="ECO:0000313" key="3">
    <source>
        <dbReference type="Proteomes" id="UP000029585"/>
    </source>
</evidence>
<accession>A0A096B4X7</accession>
<dbReference type="HOGENOM" id="CLU_729170_0_0_9"/>
<feature type="domain" description="DUF7768" evidence="1">
    <location>
        <begin position="261"/>
        <end position="357"/>
    </location>
</feature>
<dbReference type="AlphaFoldDB" id="A0A096B4X7"/>
<sequence length="379" mass="43107">MTEGTEFHPPKIYAIWVDARPESPMAGLSGFLSENSRRLFFTERGVAELKIRDMEALRLNRHPAAEYRCVEYPGGYDAERSIQAELLKTISLQADPEIMRYEVTDRIYGNTGGGCMVGTLAVHLPDLDKTIWINCNDEGVTITAADYVWNEDDSGSWERYEDVVMFEVNFRDDDPQSMWPLLPAIHEALAYTIQRETEYSSRLFSIPAKWLPETYRRGADPAYLKWAEEMEQSVEVGVNGLVVNDPSYRHQPRRETDTQAKVVYIASPLSGDVKRNLQFARQACRYAISEEMTPFCPHLLYTQMLDDSDPEERQLGIDLGNRMLRLCDELWLCGDRISPGMAGEKEMAERLGIPVRSVSTEEIQSMELSPTEGMGMSMG</sequence>
<dbReference type="eggNOG" id="ENOG5031NJV">
    <property type="taxonomic scope" value="Bacteria"/>
</dbReference>
<dbReference type="InterPro" id="IPR056670">
    <property type="entry name" value="DUF7768"/>
</dbReference>
<gene>
    <name evidence="2" type="ORF">HMPREF9460_02827</name>
</gene>
<dbReference type="PATRIC" id="fig|742738.3.peg.2907"/>
<organism evidence="2 3">
    <name type="scientific">Flavonifractor plautii 1_3_50AFAA</name>
    <dbReference type="NCBI Taxonomy" id="742738"/>
    <lineage>
        <taxon>Bacteria</taxon>
        <taxon>Bacillati</taxon>
        <taxon>Bacillota</taxon>
        <taxon>Clostridia</taxon>
        <taxon>Eubacteriales</taxon>
        <taxon>Oscillospiraceae</taxon>
        <taxon>Flavonifractor</taxon>
    </lineage>
</organism>
<evidence type="ECO:0000313" key="2">
    <source>
        <dbReference type="EMBL" id="KGF54438.1"/>
    </source>
</evidence>
<dbReference type="EMBL" id="ADLO01000088">
    <property type="protein sequence ID" value="KGF54438.1"/>
    <property type="molecule type" value="Genomic_DNA"/>
</dbReference>
<evidence type="ECO:0000259" key="1">
    <source>
        <dbReference type="Pfam" id="PF24963"/>
    </source>
</evidence>
<name>A0A096B4X7_FLAPL</name>